<proteinExistence type="predicted"/>
<protein>
    <submittedName>
        <fullName evidence="2">Uncharacterized protein</fullName>
    </submittedName>
</protein>
<evidence type="ECO:0000313" key="2">
    <source>
        <dbReference type="EMBL" id="PON64243.1"/>
    </source>
</evidence>
<name>A0A2P5CT78_PARAD</name>
<evidence type="ECO:0000256" key="1">
    <source>
        <dbReference type="SAM" id="MobiDB-lite"/>
    </source>
</evidence>
<feature type="compositionally biased region" description="Basic and acidic residues" evidence="1">
    <location>
        <begin position="86"/>
        <end position="96"/>
    </location>
</feature>
<comment type="caution">
    <text evidence="2">The sequence shown here is derived from an EMBL/GenBank/DDBJ whole genome shotgun (WGS) entry which is preliminary data.</text>
</comment>
<dbReference type="EMBL" id="JXTB01000097">
    <property type="protein sequence ID" value="PON64243.1"/>
    <property type="molecule type" value="Genomic_DNA"/>
</dbReference>
<gene>
    <name evidence="2" type="ORF">PanWU01x14_125570</name>
</gene>
<reference evidence="3" key="1">
    <citation type="submission" date="2016-06" db="EMBL/GenBank/DDBJ databases">
        <title>Parallel loss of symbiosis genes in relatives of nitrogen-fixing non-legume Parasponia.</title>
        <authorList>
            <person name="Van Velzen R."/>
            <person name="Holmer R."/>
            <person name="Bu F."/>
            <person name="Rutten L."/>
            <person name="Van Zeijl A."/>
            <person name="Liu W."/>
            <person name="Santuari L."/>
            <person name="Cao Q."/>
            <person name="Sharma T."/>
            <person name="Shen D."/>
            <person name="Roswanjaya Y."/>
            <person name="Wardhani T."/>
            <person name="Kalhor M.S."/>
            <person name="Jansen J."/>
            <person name="Van den Hoogen J."/>
            <person name="Gungor B."/>
            <person name="Hartog M."/>
            <person name="Hontelez J."/>
            <person name="Verver J."/>
            <person name="Yang W.-C."/>
            <person name="Schijlen E."/>
            <person name="Repin R."/>
            <person name="Schilthuizen M."/>
            <person name="Schranz E."/>
            <person name="Heidstra R."/>
            <person name="Miyata K."/>
            <person name="Fedorova E."/>
            <person name="Kohlen W."/>
            <person name="Bisseling T."/>
            <person name="Smit S."/>
            <person name="Geurts R."/>
        </authorList>
    </citation>
    <scope>NUCLEOTIDE SEQUENCE [LARGE SCALE GENOMIC DNA]</scope>
    <source>
        <strain evidence="3">cv. WU1-14</strain>
    </source>
</reference>
<organism evidence="2 3">
    <name type="scientific">Parasponia andersonii</name>
    <name type="common">Sponia andersonii</name>
    <dbReference type="NCBI Taxonomy" id="3476"/>
    <lineage>
        <taxon>Eukaryota</taxon>
        <taxon>Viridiplantae</taxon>
        <taxon>Streptophyta</taxon>
        <taxon>Embryophyta</taxon>
        <taxon>Tracheophyta</taxon>
        <taxon>Spermatophyta</taxon>
        <taxon>Magnoliopsida</taxon>
        <taxon>eudicotyledons</taxon>
        <taxon>Gunneridae</taxon>
        <taxon>Pentapetalae</taxon>
        <taxon>rosids</taxon>
        <taxon>fabids</taxon>
        <taxon>Rosales</taxon>
        <taxon>Cannabaceae</taxon>
        <taxon>Parasponia</taxon>
    </lineage>
</organism>
<evidence type="ECO:0000313" key="3">
    <source>
        <dbReference type="Proteomes" id="UP000237105"/>
    </source>
</evidence>
<dbReference type="Proteomes" id="UP000237105">
    <property type="component" value="Unassembled WGS sequence"/>
</dbReference>
<dbReference type="AlphaFoldDB" id="A0A2P5CT78"/>
<keyword evidence="3" id="KW-1185">Reference proteome</keyword>
<accession>A0A2P5CT78</accession>
<sequence>MIDFGQSVIHVFDIDRLLCMHAIAACEASNIQVYELCSDYYKLSTWILAYAETIYLMPPKTNWDIPKDEGIIEVLPPPKPNKRGRPKEQRLPSKEKAKEVEKLVSYTDTSDTLRSALFQLVLLNCSS</sequence>
<dbReference type="OrthoDB" id="1182459at2759"/>
<feature type="region of interest" description="Disordered" evidence="1">
    <location>
        <begin position="74"/>
        <end position="96"/>
    </location>
</feature>